<evidence type="ECO:0008006" key="10">
    <source>
        <dbReference type="Google" id="ProtNLM"/>
    </source>
</evidence>
<dbReference type="GO" id="GO:0004659">
    <property type="term" value="F:prenyltransferase activity"/>
    <property type="evidence" value="ECO:0007669"/>
    <property type="project" value="InterPro"/>
</dbReference>
<keyword evidence="5" id="KW-0460">Magnesium</keyword>
<dbReference type="SFLD" id="SFLDS00005">
    <property type="entry name" value="Isoprenoid_Synthase_Type_I"/>
    <property type="match status" value="1"/>
</dbReference>
<sequence>MDLRKELELRRKLIEKSLKCFLPKAGEYPDYLHKSLYYSLFAGGKRIRPILTLAACETLGGERNQAIPFACAIELIHTYSLVHDDLPAMDNDSYRRGKLTNHKVFGEAIAILTGDALLTLAFKIMSDTNNLNRLDPLLVIKIINNIAFFSGIAGMIGGQAVDIKSEGKKIDEETLNYIHSHKTGALITASVRTGALVANASDKDLKLLTEYGQKIGLAFQIIDDILDIEGIEKKIGKKTGSDKKGKKATYPQCLGLDASKRKAWELDEEALSILENFGKKASLLSGITKFIVSRNK</sequence>
<dbReference type="EMBL" id="MGDB01000114">
    <property type="protein sequence ID" value="OGL39636.1"/>
    <property type="molecule type" value="Genomic_DNA"/>
</dbReference>
<dbReference type="InterPro" id="IPR008949">
    <property type="entry name" value="Isoprenoid_synthase_dom_sf"/>
</dbReference>
<gene>
    <name evidence="8" type="ORF">A2042_08420</name>
</gene>
<dbReference type="SFLD" id="SFLDG01017">
    <property type="entry name" value="Polyprenyl_Transferase_Like"/>
    <property type="match status" value="1"/>
</dbReference>
<keyword evidence="6" id="KW-0414">Isoprene biosynthesis</keyword>
<dbReference type="PROSITE" id="PS00444">
    <property type="entry name" value="POLYPRENYL_SYNTHASE_2"/>
    <property type="match status" value="1"/>
</dbReference>
<comment type="similarity">
    <text evidence="2 7">Belongs to the FPP/GGPP synthase family.</text>
</comment>
<keyword evidence="4" id="KW-0479">Metal-binding</keyword>
<organism evidence="8 9">
    <name type="scientific">Candidatus Schekmanbacteria bacterium GWA2_38_11</name>
    <dbReference type="NCBI Taxonomy" id="1817876"/>
    <lineage>
        <taxon>Bacteria</taxon>
        <taxon>Candidatus Schekmaniibacteriota</taxon>
    </lineage>
</organism>
<evidence type="ECO:0000256" key="1">
    <source>
        <dbReference type="ARBA" id="ARBA00001946"/>
    </source>
</evidence>
<evidence type="ECO:0000313" key="8">
    <source>
        <dbReference type="EMBL" id="OGL39636.1"/>
    </source>
</evidence>
<comment type="cofactor">
    <cofactor evidence="1">
        <name>Mg(2+)</name>
        <dbReference type="ChEBI" id="CHEBI:18420"/>
    </cofactor>
</comment>
<evidence type="ECO:0000313" key="9">
    <source>
        <dbReference type="Proteomes" id="UP000178526"/>
    </source>
</evidence>
<dbReference type="Proteomes" id="UP000178526">
    <property type="component" value="Unassembled WGS sequence"/>
</dbReference>
<dbReference type="GO" id="GO:0046872">
    <property type="term" value="F:metal ion binding"/>
    <property type="evidence" value="ECO:0007669"/>
    <property type="project" value="UniProtKB-KW"/>
</dbReference>
<evidence type="ECO:0000256" key="5">
    <source>
        <dbReference type="ARBA" id="ARBA00022842"/>
    </source>
</evidence>
<evidence type="ECO:0000256" key="3">
    <source>
        <dbReference type="ARBA" id="ARBA00022679"/>
    </source>
</evidence>
<evidence type="ECO:0000256" key="7">
    <source>
        <dbReference type="RuleBase" id="RU004466"/>
    </source>
</evidence>
<accession>A0A1F7RDK7</accession>
<dbReference type="GO" id="GO:0005737">
    <property type="term" value="C:cytoplasm"/>
    <property type="evidence" value="ECO:0007669"/>
    <property type="project" value="UniProtKB-ARBA"/>
</dbReference>
<dbReference type="PANTHER" id="PTHR43281">
    <property type="entry name" value="FARNESYL DIPHOSPHATE SYNTHASE"/>
    <property type="match status" value="1"/>
</dbReference>
<dbReference type="FunFam" id="1.10.600.10:FF:000001">
    <property type="entry name" value="Geranylgeranyl diphosphate synthase"/>
    <property type="match status" value="1"/>
</dbReference>
<dbReference type="CDD" id="cd00685">
    <property type="entry name" value="Trans_IPPS_HT"/>
    <property type="match status" value="1"/>
</dbReference>
<evidence type="ECO:0000256" key="6">
    <source>
        <dbReference type="ARBA" id="ARBA00023229"/>
    </source>
</evidence>
<protein>
    <recommendedName>
        <fullName evidence="10">Polyprenyl synthetase</fullName>
    </recommendedName>
</protein>
<dbReference type="Gene3D" id="1.10.600.10">
    <property type="entry name" value="Farnesyl Diphosphate Synthase"/>
    <property type="match status" value="1"/>
</dbReference>
<name>A0A1F7RDK7_9BACT</name>
<dbReference type="AlphaFoldDB" id="A0A1F7RDK7"/>
<comment type="caution">
    <text evidence="8">The sequence shown here is derived from an EMBL/GenBank/DDBJ whole genome shotgun (WGS) entry which is preliminary data.</text>
</comment>
<dbReference type="PROSITE" id="PS00723">
    <property type="entry name" value="POLYPRENYL_SYNTHASE_1"/>
    <property type="match status" value="1"/>
</dbReference>
<dbReference type="InterPro" id="IPR000092">
    <property type="entry name" value="Polyprenyl_synt"/>
</dbReference>
<dbReference type="PANTHER" id="PTHR43281:SF1">
    <property type="entry name" value="FARNESYL DIPHOSPHATE SYNTHASE"/>
    <property type="match status" value="1"/>
</dbReference>
<evidence type="ECO:0000256" key="2">
    <source>
        <dbReference type="ARBA" id="ARBA00006706"/>
    </source>
</evidence>
<keyword evidence="3 7" id="KW-0808">Transferase</keyword>
<proteinExistence type="inferred from homology"/>
<dbReference type="SUPFAM" id="SSF48576">
    <property type="entry name" value="Terpenoid synthases"/>
    <property type="match status" value="1"/>
</dbReference>
<dbReference type="NCBIfam" id="NF045485">
    <property type="entry name" value="FPPsyn"/>
    <property type="match status" value="1"/>
</dbReference>
<dbReference type="GO" id="GO:0016114">
    <property type="term" value="P:terpenoid biosynthetic process"/>
    <property type="evidence" value="ECO:0007669"/>
    <property type="project" value="UniProtKB-ARBA"/>
</dbReference>
<evidence type="ECO:0000256" key="4">
    <source>
        <dbReference type="ARBA" id="ARBA00022723"/>
    </source>
</evidence>
<dbReference type="InterPro" id="IPR053378">
    <property type="entry name" value="Prenyl_diphosphate_synthase"/>
</dbReference>
<dbReference type="Pfam" id="PF00348">
    <property type="entry name" value="polyprenyl_synt"/>
    <property type="match status" value="1"/>
</dbReference>
<dbReference type="InterPro" id="IPR033749">
    <property type="entry name" value="Polyprenyl_synt_CS"/>
</dbReference>
<reference evidence="8 9" key="1">
    <citation type="journal article" date="2016" name="Nat. Commun.">
        <title>Thousands of microbial genomes shed light on interconnected biogeochemical processes in an aquifer system.</title>
        <authorList>
            <person name="Anantharaman K."/>
            <person name="Brown C.T."/>
            <person name="Hug L.A."/>
            <person name="Sharon I."/>
            <person name="Castelle C.J."/>
            <person name="Probst A.J."/>
            <person name="Thomas B.C."/>
            <person name="Singh A."/>
            <person name="Wilkins M.J."/>
            <person name="Karaoz U."/>
            <person name="Brodie E.L."/>
            <person name="Williams K.H."/>
            <person name="Hubbard S.S."/>
            <person name="Banfield J.F."/>
        </authorList>
    </citation>
    <scope>NUCLEOTIDE SEQUENCE [LARGE SCALE GENOMIC DNA]</scope>
</reference>